<feature type="compositionally biased region" description="Basic and acidic residues" evidence="1">
    <location>
        <begin position="531"/>
        <end position="554"/>
    </location>
</feature>
<reference evidence="2 3" key="1">
    <citation type="submission" date="2019-03" db="EMBL/GenBank/DDBJ databases">
        <title>Genomic Encyclopedia of Type Strains, Phase IV (KMG-IV): sequencing the most valuable type-strain genomes for metagenomic binning, comparative biology and taxonomic classification.</title>
        <authorList>
            <person name="Goeker M."/>
        </authorList>
    </citation>
    <scope>NUCLEOTIDE SEQUENCE [LARGE SCALE GENOMIC DNA]</scope>
    <source>
        <strain evidence="2 3">DSM 44496</strain>
    </source>
</reference>
<evidence type="ECO:0000256" key="1">
    <source>
        <dbReference type="SAM" id="MobiDB-lite"/>
    </source>
</evidence>
<comment type="caution">
    <text evidence="2">The sequence shown here is derived from an EMBL/GenBank/DDBJ whole genome shotgun (WGS) entry which is preliminary data.</text>
</comment>
<dbReference type="Proteomes" id="UP000295087">
    <property type="component" value="Unassembled WGS sequence"/>
</dbReference>
<protein>
    <submittedName>
        <fullName evidence="2">Uncharacterized protein</fullName>
    </submittedName>
</protein>
<evidence type="ECO:0000313" key="2">
    <source>
        <dbReference type="EMBL" id="TDP38754.1"/>
    </source>
</evidence>
<name>A0A4R6PK22_NOCIG</name>
<feature type="region of interest" description="Disordered" evidence="1">
    <location>
        <begin position="531"/>
        <end position="559"/>
    </location>
</feature>
<organism evidence="2 3">
    <name type="scientific">Nocardia ignorata</name>
    <dbReference type="NCBI Taxonomy" id="145285"/>
    <lineage>
        <taxon>Bacteria</taxon>
        <taxon>Bacillati</taxon>
        <taxon>Actinomycetota</taxon>
        <taxon>Actinomycetes</taxon>
        <taxon>Mycobacteriales</taxon>
        <taxon>Nocardiaceae</taxon>
        <taxon>Nocardia</taxon>
    </lineage>
</organism>
<dbReference type="EMBL" id="SNXK01000003">
    <property type="protein sequence ID" value="TDP38754.1"/>
    <property type="molecule type" value="Genomic_DNA"/>
</dbReference>
<sequence>MFMSNDNNNTGAHADGPAVEDEIVRETSRTFGQIMAVARAWMQSRKGRQSGVKPPKLSRKERRELAEAIREQVGEQKIAEAWYTKRVNDYHSEVVAAGLRRHQPGFTAADAENDAARLEGIRYGIESTLHETAVLPLEQRGQVALALNAAQRNPDRPYGAIFKPMDRQQERVARQVAVLSENWVAERREDNARLVAEQRERAAKLAEARREARPPRGYEELDQAQRNAVQALRSAHVDMDRAGNKLASEAAEKAREQAIEAARAAGLTRREVGHEIDYMYEHTYYAATYGVPGGVQVTNHYPFREEALSETVREMSWDRRLPRDGTVFVEVGARHDGDAADDVQRRSAMGPRHEAINAVGRWSRESEGVIEYFGTPHEVAVARIEPGTGKVLASEIATVTSEQLALDFAYDSVRSASPDTARMRVEVTDPKHPESPRFSEYGLPGTLSTKLADQRVASREELFREQLDTYNARTEEYSQEYHSLDRRHRLSIEHNADLTDRNADLTRQLATMIAERDQALAEAKQLRGERDQAVQKLAERTPKAERYGSPERQADQAGRSALADYAAGNAVASALARSTEREEVQR</sequence>
<accession>A0A4R6PK22</accession>
<keyword evidence="3" id="KW-1185">Reference proteome</keyword>
<proteinExistence type="predicted"/>
<dbReference type="RefSeq" id="WP_067486834.1">
    <property type="nucleotide sequence ID" value="NZ_SNXK01000003.1"/>
</dbReference>
<gene>
    <name evidence="2" type="ORF">DFR75_103411</name>
</gene>
<dbReference type="AlphaFoldDB" id="A0A4R6PK22"/>
<evidence type="ECO:0000313" key="3">
    <source>
        <dbReference type="Proteomes" id="UP000295087"/>
    </source>
</evidence>